<evidence type="ECO:0000313" key="1">
    <source>
        <dbReference type="EMBL" id="KAK0713967.1"/>
    </source>
</evidence>
<comment type="caution">
    <text evidence="1">The sequence shown here is derived from an EMBL/GenBank/DDBJ whole genome shotgun (WGS) entry which is preliminary data.</text>
</comment>
<organism evidence="1 2">
    <name type="scientific">Lasiosphaeria miniovina</name>
    <dbReference type="NCBI Taxonomy" id="1954250"/>
    <lineage>
        <taxon>Eukaryota</taxon>
        <taxon>Fungi</taxon>
        <taxon>Dikarya</taxon>
        <taxon>Ascomycota</taxon>
        <taxon>Pezizomycotina</taxon>
        <taxon>Sordariomycetes</taxon>
        <taxon>Sordariomycetidae</taxon>
        <taxon>Sordariales</taxon>
        <taxon>Lasiosphaeriaceae</taxon>
        <taxon>Lasiosphaeria</taxon>
    </lineage>
</organism>
<dbReference type="GeneID" id="85323469"/>
<gene>
    <name evidence="1" type="ORF">B0T26DRAFT_678239</name>
</gene>
<name>A0AA40ADL2_9PEZI</name>
<accession>A0AA40ADL2</accession>
<evidence type="ECO:0000313" key="2">
    <source>
        <dbReference type="Proteomes" id="UP001172101"/>
    </source>
</evidence>
<dbReference type="EMBL" id="JAUIRO010000005">
    <property type="protein sequence ID" value="KAK0713967.1"/>
    <property type="molecule type" value="Genomic_DNA"/>
</dbReference>
<dbReference type="RefSeq" id="XP_060295289.1">
    <property type="nucleotide sequence ID" value="XM_060440199.1"/>
</dbReference>
<reference evidence="1" key="1">
    <citation type="submission" date="2023-06" db="EMBL/GenBank/DDBJ databases">
        <title>Genome-scale phylogeny and comparative genomics of the fungal order Sordariales.</title>
        <authorList>
            <consortium name="Lawrence Berkeley National Laboratory"/>
            <person name="Hensen N."/>
            <person name="Bonometti L."/>
            <person name="Westerberg I."/>
            <person name="Brannstrom I.O."/>
            <person name="Guillou S."/>
            <person name="Cros-Aarteil S."/>
            <person name="Calhoun S."/>
            <person name="Haridas S."/>
            <person name="Kuo A."/>
            <person name="Mondo S."/>
            <person name="Pangilinan J."/>
            <person name="Riley R."/>
            <person name="LaButti K."/>
            <person name="Andreopoulos B."/>
            <person name="Lipzen A."/>
            <person name="Chen C."/>
            <person name="Yanf M."/>
            <person name="Daum C."/>
            <person name="Ng V."/>
            <person name="Clum A."/>
            <person name="Steindorff A."/>
            <person name="Ohm R."/>
            <person name="Martin F."/>
            <person name="Silar P."/>
            <person name="Natvig D."/>
            <person name="Lalanne C."/>
            <person name="Gautier V."/>
            <person name="Ament-velasquez S.L."/>
            <person name="Kruys A."/>
            <person name="Hutchinson M.I."/>
            <person name="Powell A.J."/>
            <person name="Barry K."/>
            <person name="Miller A.N."/>
            <person name="Grigoriev I.V."/>
            <person name="Debuchy R."/>
            <person name="Gladieux P."/>
            <person name="Thoren M.H."/>
            <person name="Johannesson H."/>
        </authorList>
    </citation>
    <scope>NUCLEOTIDE SEQUENCE</scope>
    <source>
        <strain evidence="1">SMH2392-1A</strain>
    </source>
</reference>
<proteinExistence type="predicted"/>
<sequence length="125" mass="14151">MCPEVDQGHGNDRADVNFHENDIPFEQSVHLHDGTYTILNVVGVQGWRDKEWEFYQGLVVQKPYPTQAAKTAFMQRVFMEAARACGTGYRACCKEMPADGLTKPLVQDLHVKFVKILGLESRKVP</sequence>
<keyword evidence="2" id="KW-1185">Reference proteome</keyword>
<dbReference type="Proteomes" id="UP001172101">
    <property type="component" value="Unassembled WGS sequence"/>
</dbReference>
<dbReference type="AlphaFoldDB" id="A0AA40ADL2"/>
<protein>
    <submittedName>
        <fullName evidence="1">Uncharacterized protein</fullName>
    </submittedName>
</protein>